<proteinExistence type="predicted"/>
<accession>A0A1H4BWC3</accession>
<feature type="compositionally biased region" description="Basic and acidic residues" evidence="1">
    <location>
        <begin position="58"/>
        <end position="68"/>
    </location>
</feature>
<gene>
    <name evidence="2" type="ORF">SAMN05421875_11620</name>
</gene>
<protein>
    <submittedName>
        <fullName evidence="2">Uncharacterized protein</fullName>
    </submittedName>
</protein>
<sequence>MTPAERLRPDSLSGWGQGIGICGREDGPRQEAQDRCGASLGPTGTRNTPAACQGEGQGSREGRIDRQAWDQPQPQPHLLMNMRIVSRGHSFRTDERFETPGRDRRGKGQTVSWRASPSGVRPRALGGALPGATAEGAMPGRPAKKSAQAGQTPQPGRLPGGVERRFALRELNRSSRQPPRARLSLGVASTGT</sequence>
<keyword evidence="3" id="KW-1185">Reference proteome</keyword>
<feature type="region of interest" description="Disordered" evidence="1">
    <location>
        <begin position="1"/>
        <end position="77"/>
    </location>
</feature>
<evidence type="ECO:0000313" key="2">
    <source>
        <dbReference type="EMBL" id="SEA52390.1"/>
    </source>
</evidence>
<feature type="compositionally biased region" description="Basic and acidic residues" evidence="1">
    <location>
        <begin position="91"/>
        <end position="103"/>
    </location>
</feature>
<dbReference type="Proteomes" id="UP000199002">
    <property type="component" value="Unassembled WGS sequence"/>
</dbReference>
<feature type="compositionally biased region" description="Basic and acidic residues" evidence="1">
    <location>
        <begin position="162"/>
        <end position="173"/>
    </location>
</feature>
<evidence type="ECO:0000256" key="1">
    <source>
        <dbReference type="SAM" id="MobiDB-lite"/>
    </source>
</evidence>
<feature type="compositionally biased region" description="Basic and acidic residues" evidence="1">
    <location>
        <begin position="23"/>
        <end position="34"/>
    </location>
</feature>
<dbReference type="EMBL" id="FNQJ01000016">
    <property type="protein sequence ID" value="SEA52390.1"/>
    <property type="molecule type" value="Genomic_DNA"/>
</dbReference>
<dbReference type="AlphaFoldDB" id="A0A1H4BWC3"/>
<evidence type="ECO:0000313" key="3">
    <source>
        <dbReference type="Proteomes" id="UP000199002"/>
    </source>
</evidence>
<organism evidence="2 3">
    <name type="scientific">Acidovorax soli</name>
    <dbReference type="NCBI Taxonomy" id="592050"/>
    <lineage>
        <taxon>Bacteria</taxon>
        <taxon>Pseudomonadati</taxon>
        <taxon>Pseudomonadota</taxon>
        <taxon>Betaproteobacteria</taxon>
        <taxon>Burkholderiales</taxon>
        <taxon>Comamonadaceae</taxon>
        <taxon>Acidovorax</taxon>
    </lineage>
</organism>
<name>A0A1H4BWC3_9BURK</name>
<feature type="region of interest" description="Disordered" evidence="1">
    <location>
        <begin position="89"/>
        <end position="192"/>
    </location>
</feature>
<reference evidence="3" key="1">
    <citation type="submission" date="2016-10" db="EMBL/GenBank/DDBJ databases">
        <authorList>
            <person name="Varghese N."/>
            <person name="Submissions S."/>
        </authorList>
    </citation>
    <scope>NUCLEOTIDE SEQUENCE [LARGE SCALE GENOMIC DNA]</scope>
    <source>
        <strain evidence="3">DSM 25157</strain>
    </source>
</reference>